<name>A0AAD7RXN7_9TELE</name>
<evidence type="ECO:0000313" key="2">
    <source>
        <dbReference type="Proteomes" id="UP001221898"/>
    </source>
</evidence>
<keyword evidence="2" id="KW-1185">Reference proteome</keyword>
<evidence type="ECO:0000313" key="1">
    <source>
        <dbReference type="EMBL" id="KAJ8392237.1"/>
    </source>
</evidence>
<dbReference type="EMBL" id="JAINUG010000148">
    <property type="protein sequence ID" value="KAJ8392237.1"/>
    <property type="molecule type" value="Genomic_DNA"/>
</dbReference>
<proteinExistence type="predicted"/>
<dbReference type="Proteomes" id="UP001221898">
    <property type="component" value="Unassembled WGS sequence"/>
</dbReference>
<organism evidence="1 2">
    <name type="scientific">Aldrovandia affinis</name>
    <dbReference type="NCBI Taxonomy" id="143900"/>
    <lineage>
        <taxon>Eukaryota</taxon>
        <taxon>Metazoa</taxon>
        <taxon>Chordata</taxon>
        <taxon>Craniata</taxon>
        <taxon>Vertebrata</taxon>
        <taxon>Euteleostomi</taxon>
        <taxon>Actinopterygii</taxon>
        <taxon>Neopterygii</taxon>
        <taxon>Teleostei</taxon>
        <taxon>Notacanthiformes</taxon>
        <taxon>Halosauridae</taxon>
        <taxon>Aldrovandia</taxon>
    </lineage>
</organism>
<protein>
    <submittedName>
        <fullName evidence="1">Uncharacterized protein</fullName>
    </submittedName>
</protein>
<gene>
    <name evidence="1" type="ORF">AAFF_G00078050</name>
</gene>
<comment type="caution">
    <text evidence="1">The sequence shown here is derived from an EMBL/GenBank/DDBJ whole genome shotgun (WGS) entry which is preliminary data.</text>
</comment>
<reference evidence="1" key="1">
    <citation type="journal article" date="2023" name="Science">
        <title>Genome structures resolve the early diversification of teleost fishes.</title>
        <authorList>
            <person name="Parey E."/>
            <person name="Louis A."/>
            <person name="Montfort J."/>
            <person name="Bouchez O."/>
            <person name="Roques C."/>
            <person name="Iampietro C."/>
            <person name="Lluch J."/>
            <person name="Castinel A."/>
            <person name="Donnadieu C."/>
            <person name="Desvignes T."/>
            <person name="Floi Bucao C."/>
            <person name="Jouanno E."/>
            <person name="Wen M."/>
            <person name="Mejri S."/>
            <person name="Dirks R."/>
            <person name="Jansen H."/>
            <person name="Henkel C."/>
            <person name="Chen W.J."/>
            <person name="Zahm M."/>
            <person name="Cabau C."/>
            <person name="Klopp C."/>
            <person name="Thompson A.W."/>
            <person name="Robinson-Rechavi M."/>
            <person name="Braasch I."/>
            <person name="Lecointre G."/>
            <person name="Bobe J."/>
            <person name="Postlethwait J.H."/>
            <person name="Berthelot C."/>
            <person name="Roest Crollius H."/>
            <person name="Guiguen Y."/>
        </authorList>
    </citation>
    <scope>NUCLEOTIDE SEQUENCE</scope>
    <source>
        <strain evidence="1">NC1722</strain>
    </source>
</reference>
<dbReference type="AlphaFoldDB" id="A0AAD7RXN7"/>
<sequence>MALEESSIRRHTAVSTHTVAFKVIQLRIGFSFAVTTWGIKVGQEKRNDDVYQQTWHPELKRTMEPIVSREAAGDTPSVDRKALPVQSAHRCCDNRSTASAIISSSQITVAATNGLLKHSLAVSTH</sequence>
<accession>A0AAD7RXN7</accession>